<dbReference type="RefSeq" id="WP_167489259.1">
    <property type="nucleotide sequence ID" value="NZ_CP046173.1"/>
</dbReference>
<name>A0A6G9Z8N2_9NOCA</name>
<protein>
    <submittedName>
        <fullName evidence="1">Uncharacterized protein</fullName>
    </submittedName>
</protein>
<dbReference type="AlphaFoldDB" id="A0A6G9Z8N2"/>
<evidence type="ECO:0000313" key="2">
    <source>
        <dbReference type="Proteomes" id="UP000500953"/>
    </source>
</evidence>
<reference evidence="1 2" key="1">
    <citation type="journal article" date="2019" name="ACS Chem. Biol.">
        <title>Identification and Mobilization of a Cryptic Antibiotic Biosynthesis Gene Locus from a Human-Pathogenic Nocardia Isolate.</title>
        <authorList>
            <person name="Herisse M."/>
            <person name="Ishida K."/>
            <person name="Porter J.L."/>
            <person name="Howden B."/>
            <person name="Hertweck C."/>
            <person name="Stinear T.P."/>
            <person name="Pidot S.J."/>
        </authorList>
    </citation>
    <scope>NUCLEOTIDE SEQUENCE [LARGE SCALE GENOMIC DNA]</scope>
    <source>
        <strain evidence="1 2">AUSMDU00012715</strain>
    </source>
</reference>
<gene>
    <name evidence="1" type="ORF">F6W96_30110</name>
</gene>
<dbReference type="Proteomes" id="UP000500953">
    <property type="component" value="Chromosome"/>
</dbReference>
<evidence type="ECO:0000313" key="1">
    <source>
        <dbReference type="EMBL" id="QIS21959.1"/>
    </source>
</evidence>
<sequence>MINKCTNRFHDDNRRVQQYYADANQWYADCLAGKHLHYMLADAVPAPRLRR</sequence>
<dbReference type="EMBL" id="CP046173">
    <property type="protein sequence ID" value="QIS21959.1"/>
    <property type="molecule type" value="Genomic_DNA"/>
</dbReference>
<proteinExistence type="predicted"/>
<organism evidence="1 2">
    <name type="scientific">Nocardia terpenica</name>
    <dbReference type="NCBI Taxonomy" id="455432"/>
    <lineage>
        <taxon>Bacteria</taxon>
        <taxon>Bacillati</taxon>
        <taxon>Actinomycetota</taxon>
        <taxon>Actinomycetes</taxon>
        <taxon>Mycobacteriales</taxon>
        <taxon>Nocardiaceae</taxon>
        <taxon>Nocardia</taxon>
    </lineage>
</organism>
<accession>A0A6G9Z8N2</accession>